<keyword evidence="1" id="KW-0812">Transmembrane</keyword>
<feature type="transmembrane region" description="Helical" evidence="1">
    <location>
        <begin position="118"/>
        <end position="139"/>
    </location>
</feature>
<organism evidence="2 3">
    <name type="scientific">Rubritalea tangerina</name>
    <dbReference type="NCBI Taxonomy" id="430798"/>
    <lineage>
        <taxon>Bacteria</taxon>
        <taxon>Pseudomonadati</taxon>
        <taxon>Verrucomicrobiota</taxon>
        <taxon>Verrucomicrobiia</taxon>
        <taxon>Verrucomicrobiales</taxon>
        <taxon>Rubritaleaceae</taxon>
        <taxon>Rubritalea</taxon>
    </lineage>
</organism>
<feature type="transmembrane region" description="Helical" evidence="1">
    <location>
        <begin position="146"/>
        <end position="163"/>
    </location>
</feature>
<feature type="transmembrane region" description="Helical" evidence="1">
    <location>
        <begin position="355"/>
        <end position="377"/>
    </location>
</feature>
<feature type="transmembrane region" description="Helical" evidence="1">
    <location>
        <begin position="424"/>
        <end position="447"/>
    </location>
</feature>
<dbReference type="RefSeq" id="WP_377088237.1">
    <property type="nucleotide sequence ID" value="NZ_JBHSJL010000014.1"/>
</dbReference>
<evidence type="ECO:0000313" key="2">
    <source>
        <dbReference type="EMBL" id="MFD2159723.1"/>
    </source>
</evidence>
<dbReference type="Proteomes" id="UP001597389">
    <property type="component" value="Unassembled WGS sequence"/>
</dbReference>
<dbReference type="EMBL" id="JBHUJB010000050">
    <property type="protein sequence ID" value="MFD2159723.1"/>
    <property type="molecule type" value="Genomic_DNA"/>
</dbReference>
<feature type="transmembrane region" description="Helical" evidence="1">
    <location>
        <begin position="93"/>
        <end position="112"/>
    </location>
</feature>
<keyword evidence="1" id="KW-0472">Membrane</keyword>
<sequence>MDRQNKSWLHNKLGDSSDGVLTLYAVVAAFITYFAMYAFRKPFAAAAFEGAVWFGGEVSIKAVLASSQLIGYALSKIVGIKVCSELDHAKRGVFLVGIILLAELSLLCFGLVPDDWKFIAIGINGLALGLVWGVVVTFLEGRKTSEIMLAGLSCAFIMASGVVKDFGRAVMAGSEATWWHGTPVLSRYLVEWYGPVSEGWMPFVVGLHYLPVFVIAVILLKQLPAPNKLDIAERSERKTMSGAERGQFFTRFAGGICMLCFIYLFMTAYRDYRDTYQVEIFGLLGYEASAENKSLLGNAEMIVAFAVTIGLGALYWLRHLFHQHGLVLVWGFMTLGMLALGGGTLLYDSGMVSGFTWMVLTGVGVYLTYVPFGSVLFDQIIASTRFVGTAVFAIYLCDGVGYIGTVGLYFVGDLLFGEMNKLEFFHHFTHLLTVGGLLCLCGSYLYFRKCAMLGEMEAEVESQKVLRAGE</sequence>
<accession>A0ABW4ZCJ4</accession>
<feature type="transmembrane region" description="Helical" evidence="1">
    <location>
        <begin position="295"/>
        <end position="317"/>
    </location>
</feature>
<reference evidence="3" key="1">
    <citation type="journal article" date="2019" name="Int. J. Syst. Evol. Microbiol.">
        <title>The Global Catalogue of Microorganisms (GCM) 10K type strain sequencing project: providing services to taxonomists for standard genome sequencing and annotation.</title>
        <authorList>
            <consortium name="The Broad Institute Genomics Platform"/>
            <consortium name="The Broad Institute Genome Sequencing Center for Infectious Disease"/>
            <person name="Wu L."/>
            <person name="Ma J."/>
        </authorList>
    </citation>
    <scope>NUCLEOTIDE SEQUENCE [LARGE SCALE GENOMIC DNA]</scope>
    <source>
        <strain evidence="3">CCUG 57942</strain>
    </source>
</reference>
<comment type="caution">
    <text evidence="2">The sequence shown here is derived from an EMBL/GenBank/DDBJ whole genome shotgun (WGS) entry which is preliminary data.</text>
</comment>
<gene>
    <name evidence="2" type="ORF">ACFSW8_12510</name>
</gene>
<evidence type="ECO:0000313" key="3">
    <source>
        <dbReference type="Proteomes" id="UP001597389"/>
    </source>
</evidence>
<keyword evidence="1" id="KW-1133">Transmembrane helix</keyword>
<dbReference type="InterPro" id="IPR043745">
    <property type="entry name" value="DUF5690"/>
</dbReference>
<proteinExistence type="predicted"/>
<keyword evidence="3" id="KW-1185">Reference proteome</keyword>
<feature type="transmembrane region" description="Helical" evidence="1">
    <location>
        <begin position="21"/>
        <end position="39"/>
    </location>
</feature>
<name>A0ABW4ZCJ4_9BACT</name>
<evidence type="ECO:0000256" key="1">
    <source>
        <dbReference type="SAM" id="Phobius"/>
    </source>
</evidence>
<feature type="transmembrane region" description="Helical" evidence="1">
    <location>
        <begin position="324"/>
        <end position="343"/>
    </location>
</feature>
<feature type="transmembrane region" description="Helical" evidence="1">
    <location>
        <begin position="248"/>
        <end position="266"/>
    </location>
</feature>
<feature type="transmembrane region" description="Helical" evidence="1">
    <location>
        <begin position="389"/>
        <end position="412"/>
    </location>
</feature>
<protein>
    <submittedName>
        <fullName evidence="2">DUF5690 family protein</fullName>
    </submittedName>
</protein>
<feature type="transmembrane region" description="Helical" evidence="1">
    <location>
        <begin position="200"/>
        <end position="220"/>
    </location>
</feature>
<dbReference type="Pfam" id="PF18943">
    <property type="entry name" value="DUF5690"/>
    <property type="match status" value="1"/>
</dbReference>